<evidence type="ECO:0000313" key="4">
    <source>
        <dbReference type="Proteomes" id="UP000829758"/>
    </source>
</evidence>
<accession>A0A9X1SA49</accession>
<gene>
    <name evidence="2" type="ORF">LJ755_09770</name>
    <name evidence="3" type="ORF">MUK71_05405</name>
</gene>
<sequence length="106" mass="11328">MSTHPDELEQRRLNDWSRRLTQALQILDLEVDPAMLVELGEKSGRTVAPNAGVVSAFMVGYAAGLTTTSGRKSAEEAVKKAADTAFQLAETGLEGPDQPGWKGSAQ</sequence>
<evidence type="ECO:0000259" key="1">
    <source>
        <dbReference type="Pfam" id="PF20058"/>
    </source>
</evidence>
<dbReference type="EMBL" id="JAJFZT010000006">
    <property type="protein sequence ID" value="MCC3273012.1"/>
    <property type="molecule type" value="Genomic_DNA"/>
</dbReference>
<dbReference type="EMBL" id="CP094984">
    <property type="protein sequence ID" value="UON93062.1"/>
    <property type="molecule type" value="Genomic_DNA"/>
</dbReference>
<proteinExistence type="predicted"/>
<evidence type="ECO:0000313" key="5">
    <source>
        <dbReference type="Proteomes" id="UP001155145"/>
    </source>
</evidence>
<evidence type="ECO:0000313" key="3">
    <source>
        <dbReference type="EMBL" id="UON93062.1"/>
    </source>
</evidence>
<reference evidence="2" key="1">
    <citation type="submission" date="2021-10" db="EMBL/GenBank/DDBJ databases">
        <title>Novel species in genus Arthrobacter.</title>
        <authorList>
            <person name="Liu Y."/>
        </authorList>
    </citation>
    <scope>NUCLEOTIDE SEQUENCE</scope>
    <source>
        <strain evidence="2">Zg-Y462</strain>
        <strain evidence="4">zg-Y462</strain>
    </source>
</reference>
<organism evidence="2 5">
    <name type="scientific">Arthrobacter zhangbolii</name>
    <dbReference type="NCBI Taxonomy" id="2886936"/>
    <lineage>
        <taxon>Bacteria</taxon>
        <taxon>Bacillati</taxon>
        <taxon>Actinomycetota</taxon>
        <taxon>Actinomycetes</taxon>
        <taxon>Micrococcales</taxon>
        <taxon>Micrococcaceae</taxon>
        <taxon>Arthrobacter</taxon>
    </lineage>
</organism>
<dbReference type="RefSeq" id="WP_227904317.1">
    <property type="nucleotide sequence ID" value="NZ_CP094984.1"/>
</dbReference>
<dbReference type="Proteomes" id="UP001155145">
    <property type="component" value="Unassembled WGS sequence"/>
</dbReference>
<dbReference type="Pfam" id="PF20058">
    <property type="entry name" value="DUF6457"/>
    <property type="match status" value="1"/>
</dbReference>
<feature type="domain" description="DUF6457" evidence="1">
    <location>
        <begin position="9"/>
        <end position="90"/>
    </location>
</feature>
<dbReference type="Proteomes" id="UP000829758">
    <property type="component" value="Chromosome"/>
</dbReference>
<name>A0A9X1SA49_9MICC</name>
<dbReference type="AlphaFoldDB" id="A0A9X1SA49"/>
<keyword evidence="4" id="KW-1185">Reference proteome</keyword>
<protein>
    <submittedName>
        <fullName evidence="2">DUF6457 domain-containing protein</fullName>
    </submittedName>
</protein>
<dbReference type="InterPro" id="IPR045598">
    <property type="entry name" value="DUF6457"/>
</dbReference>
<evidence type="ECO:0000313" key="2">
    <source>
        <dbReference type="EMBL" id="MCC3273012.1"/>
    </source>
</evidence>